<feature type="chain" id="PRO_5011111645" evidence="4">
    <location>
        <begin position="22"/>
        <end position="342"/>
    </location>
</feature>
<comment type="similarity">
    <text evidence="1">Belongs to the pectinesterase family.</text>
</comment>
<feature type="signal peptide" evidence="4">
    <location>
        <begin position="1"/>
        <end position="21"/>
    </location>
</feature>
<dbReference type="GO" id="GO:0030599">
    <property type="term" value="F:pectinesterase activity"/>
    <property type="evidence" value="ECO:0007669"/>
    <property type="project" value="UniProtKB-EC"/>
</dbReference>
<dbReference type="STRING" id="667015.Bacsa_2321"/>
<dbReference type="PANTHER" id="PTHR31321:SF57">
    <property type="entry name" value="PECTINESTERASE 53-RELATED"/>
    <property type="match status" value="1"/>
</dbReference>
<dbReference type="Gene3D" id="2.160.20.10">
    <property type="entry name" value="Single-stranded right-handed beta-helix, Pectin lyase-like"/>
    <property type="match status" value="1"/>
</dbReference>
<evidence type="ECO:0000256" key="2">
    <source>
        <dbReference type="ARBA" id="ARBA00022801"/>
    </source>
</evidence>
<gene>
    <name evidence="6" type="ordered locus">Bacsa_2321</name>
</gene>
<evidence type="ECO:0000256" key="4">
    <source>
        <dbReference type="SAM" id="SignalP"/>
    </source>
</evidence>
<dbReference type="AlphaFoldDB" id="F0R6I1"/>
<evidence type="ECO:0000256" key="1">
    <source>
        <dbReference type="ARBA" id="ARBA00008891"/>
    </source>
</evidence>
<evidence type="ECO:0000256" key="3">
    <source>
        <dbReference type="ARBA" id="ARBA00023085"/>
    </source>
</evidence>
<dbReference type="Proteomes" id="UP000007486">
    <property type="component" value="Chromosome"/>
</dbReference>
<keyword evidence="4" id="KW-0732">Signal</keyword>
<dbReference type="InterPro" id="IPR011050">
    <property type="entry name" value="Pectin_lyase_fold/virulence"/>
</dbReference>
<dbReference type="EMBL" id="CP002530">
    <property type="protein sequence ID" value="ADY36869.1"/>
    <property type="molecule type" value="Genomic_DNA"/>
</dbReference>
<keyword evidence="2 6" id="KW-0378">Hydrolase</keyword>
<dbReference type="KEGG" id="bsa:Bacsa_2321"/>
<accession>F0R6I1</accession>
<reference evidence="6 7" key="1">
    <citation type="journal article" date="2011" name="Stand. Genomic Sci.">
        <title>Complete genome sequence of Bacteroides salanitronis type strain (BL78).</title>
        <authorList>
            <person name="Gronow S."/>
            <person name="Held B."/>
            <person name="Lucas S."/>
            <person name="Lapidus A."/>
            <person name="Del Rio T.G."/>
            <person name="Nolan M."/>
            <person name="Tice H."/>
            <person name="Deshpande S."/>
            <person name="Cheng J.F."/>
            <person name="Pitluck S."/>
            <person name="Liolios K."/>
            <person name="Pagani I."/>
            <person name="Ivanova N."/>
            <person name="Mavromatis K."/>
            <person name="Pati A."/>
            <person name="Tapia R."/>
            <person name="Han C."/>
            <person name="Goodwin L."/>
            <person name="Chen A."/>
            <person name="Palaniappan K."/>
            <person name="Land M."/>
            <person name="Hauser L."/>
            <person name="Chang Y.J."/>
            <person name="Jeffries C.D."/>
            <person name="Brambilla E.M."/>
            <person name="Rohde M."/>
            <person name="Goker M."/>
            <person name="Detter J.C."/>
            <person name="Woyke T."/>
            <person name="Bristow J."/>
            <person name="Markowitz V."/>
            <person name="Hugenholtz P."/>
            <person name="Kyrpides N.C."/>
            <person name="Klenk H.P."/>
            <person name="Eisen J.A."/>
        </authorList>
    </citation>
    <scope>NUCLEOTIDE SEQUENCE [LARGE SCALE GENOMIC DNA]</scope>
    <source>
        <strain evidence="6 7">DSM 18170</strain>
    </source>
</reference>
<dbReference type="PANTHER" id="PTHR31321">
    <property type="entry name" value="ACYL-COA THIOESTER HYDROLASE YBHC-RELATED"/>
    <property type="match status" value="1"/>
</dbReference>
<evidence type="ECO:0000259" key="5">
    <source>
        <dbReference type="Pfam" id="PF01095"/>
    </source>
</evidence>
<protein>
    <submittedName>
        <fullName evidence="6">Pectinesterase</fullName>
        <ecNumber evidence="6">3.1.1.11</ecNumber>
    </submittedName>
</protein>
<proteinExistence type="inferred from homology"/>
<dbReference type="EC" id="3.1.1.11" evidence="6"/>
<evidence type="ECO:0000313" key="6">
    <source>
        <dbReference type="EMBL" id="ADY36869.1"/>
    </source>
</evidence>
<dbReference type="RefSeq" id="WP_013618296.1">
    <property type="nucleotide sequence ID" value="NC_015164.1"/>
</dbReference>
<keyword evidence="3" id="KW-0063">Aspartyl esterase</keyword>
<organism evidence="6 7">
    <name type="scientific">Phocaeicola salanitronis (strain DSM 18170 / JCM 13657 / CCUG 60908 / BL78)</name>
    <name type="common">Bacteroides salanitronis</name>
    <dbReference type="NCBI Taxonomy" id="667015"/>
    <lineage>
        <taxon>Bacteria</taxon>
        <taxon>Pseudomonadati</taxon>
        <taxon>Bacteroidota</taxon>
        <taxon>Bacteroidia</taxon>
        <taxon>Bacteroidales</taxon>
        <taxon>Bacteroidaceae</taxon>
        <taxon>Phocaeicola</taxon>
    </lineage>
</organism>
<dbReference type="GO" id="GO:0042545">
    <property type="term" value="P:cell wall modification"/>
    <property type="evidence" value="ECO:0007669"/>
    <property type="project" value="InterPro"/>
</dbReference>
<dbReference type="GO" id="GO:0009279">
    <property type="term" value="C:cell outer membrane"/>
    <property type="evidence" value="ECO:0007669"/>
    <property type="project" value="TreeGrafter"/>
</dbReference>
<sequence length="342" mass="38828">MRTICWGVFIVLLFFTFPCRADITKVVAQDGSGDYLTIQAAFDDVPENFQDGKWIIRVKPGRYYEKIILEKGKDHVVLIGDDVQNTILTYDDYAGKPGLKGGSFSTRINADDFTAYRITFENTHLNIREKPGENKHSQGTALEVRGDRCALYDCRLVGNQDTFWGAGNGRIYVKDCYVEGNVDFIYGSSVMVLQNCIIYVNQHESYIVAPSTREGMRFGLVFLDCKIDAKPIGALDRDGVVFKSFYLGRPWHNKPQAAFIRCYEPESVHPDAWTVMNVDAYVFAEYKCTGPGAAPDRLAQRKMGGRQLTDEEASAYTVKNIFSKNTWKEYTEDWLPLPQFQL</sequence>
<dbReference type="HOGENOM" id="CLU_012243_3_1_10"/>
<dbReference type="SUPFAM" id="SSF51126">
    <property type="entry name" value="Pectin lyase-like"/>
    <property type="match status" value="1"/>
</dbReference>
<evidence type="ECO:0000313" key="7">
    <source>
        <dbReference type="Proteomes" id="UP000007486"/>
    </source>
</evidence>
<dbReference type="Pfam" id="PF01095">
    <property type="entry name" value="Pectinesterase"/>
    <property type="match status" value="1"/>
</dbReference>
<dbReference type="InterPro" id="IPR000070">
    <property type="entry name" value="Pectinesterase_cat"/>
</dbReference>
<dbReference type="InterPro" id="IPR012334">
    <property type="entry name" value="Pectin_lyas_fold"/>
</dbReference>
<feature type="domain" description="Pectinesterase catalytic" evidence="5">
    <location>
        <begin position="26"/>
        <end position="322"/>
    </location>
</feature>
<keyword evidence="7" id="KW-1185">Reference proteome</keyword>
<dbReference type="eggNOG" id="COG4677">
    <property type="taxonomic scope" value="Bacteria"/>
</dbReference>
<name>F0R6I1_PHOSB</name>